<dbReference type="OrthoDB" id="9792626at2"/>
<dbReference type="PROSITE" id="PS51819">
    <property type="entry name" value="VOC"/>
    <property type="match status" value="1"/>
</dbReference>
<dbReference type="EC" id="2.5.1.-" evidence="2"/>
<evidence type="ECO:0000313" key="2">
    <source>
        <dbReference type="EMBL" id="SON55052.1"/>
    </source>
</evidence>
<sequence>MTQLPPVRALFEAHLTVQDLDRSIAFYRDVMGLPLAHIVSARNVAFFWVPREGEGMLGLWGVGTAPVSIRSHVAFRLDLEDVEHSVEALRAAGLTPVSFGREIDEPDVLTWMPAASVYFDDPDGHQLEYIAMLEQAPRPDLRRMPLSQWRTLHAEEGQTVRTE</sequence>
<organism evidence="2 3">
    <name type="scientific">Hartmannibacter diazotrophicus</name>
    <dbReference type="NCBI Taxonomy" id="1482074"/>
    <lineage>
        <taxon>Bacteria</taxon>
        <taxon>Pseudomonadati</taxon>
        <taxon>Pseudomonadota</taxon>
        <taxon>Alphaproteobacteria</taxon>
        <taxon>Hyphomicrobiales</taxon>
        <taxon>Pleomorphomonadaceae</taxon>
        <taxon>Hartmannibacter</taxon>
    </lineage>
</organism>
<dbReference type="SUPFAM" id="SSF54593">
    <property type="entry name" value="Glyoxalase/Bleomycin resistance protein/Dihydroxybiphenyl dioxygenase"/>
    <property type="match status" value="1"/>
</dbReference>
<dbReference type="InterPro" id="IPR029068">
    <property type="entry name" value="Glyas_Bleomycin-R_OHBP_Dase"/>
</dbReference>
<evidence type="ECO:0000313" key="3">
    <source>
        <dbReference type="Proteomes" id="UP000223606"/>
    </source>
</evidence>
<dbReference type="RefSeq" id="WP_099555621.1">
    <property type="nucleotide sequence ID" value="NZ_LT960614.1"/>
</dbReference>
<name>A0A2C9D417_9HYPH</name>
<dbReference type="Pfam" id="PF00903">
    <property type="entry name" value="Glyoxalase"/>
    <property type="match status" value="1"/>
</dbReference>
<keyword evidence="3" id="KW-1185">Reference proteome</keyword>
<gene>
    <name evidence="2" type="primary">fosB2</name>
    <name evidence="2" type="ORF">HDIA_1511</name>
</gene>
<dbReference type="InterPro" id="IPR037523">
    <property type="entry name" value="VOC_core"/>
</dbReference>
<accession>A0A2C9D417</accession>
<keyword evidence="2" id="KW-0808">Transferase</keyword>
<feature type="domain" description="VOC" evidence="1">
    <location>
        <begin position="8"/>
        <end position="132"/>
    </location>
</feature>
<evidence type="ECO:0000259" key="1">
    <source>
        <dbReference type="PROSITE" id="PS51819"/>
    </source>
</evidence>
<dbReference type="AlphaFoldDB" id="A0A2C9D417"/>
<proteinExistence type="predicted"/>
<dbReference type="EMBL" id="LT960614">
    <property type="protein sequence ID" value="SON55052.1"/>
    <property type="molecule type" value="Genomic_DNA"/>
</dbReference>
<dbReference type="GO" id="GO:0016740">
    <property type="term" value="F:transferase activity"/>
    <property type="evidence" value="ECO:0007669"/>
    <property type="project" value="UniProtKB-KW"/>
</dbReference>
<protein>
    <submittedName>
        <fullName evidence="2">Metallothiol transferase FosB 2</fullName>
        <ecNumber evidence="2">2.5.1.-</ecNumber>
    </submittedName>
</protein>
<dbReference type="InterPro" id="IPR004360">
    <property type="entry name" value="Glyas_Fos-R_dOase_dom"/>
</dbReference>
<dbReference type="Gene3D" id="3.10.180.10">
    <property type="entry name" value="2,3-Dihydroxybiphenyl 1,2-Dioxygenase, domain 1"/>
    <property type="match status" value="1"/>
</dbReference>
<dbReference type="KEGG" id="hdi:HDIA_1511"/>
<reference evidence="3" key="1">
    <citation type="submission" date="2017-09" db="EMBL/GenBank/DDBJ databases">
        <title>Genome sequence of Nannocystis excedens DSM 71.</title>
        <authorList>
            <person name="Blom J."/>
        </authorList>
    </citation>
    <scope>NUCLEOTIDE SEQUENCE [LARGE SCALE GENOMIC DNA]</scope>
    <source>
        <strain evidence="3">type strain: E19</strain>
    </source>
</reference>
<dbReference type="Proteomes" id="UP000223606">
    <property type="component" value="Chromosome 1"/>
</dbReference>